<comment type="caution">
    <text evidence="7">The sequence shown here is derived from an EMBL/GenBank/DDBJ whole genome shotgun (WGS) entry which is preliminary data.</text>
</comment>
<organism evidence="7 8">
    <name type="scientific">Flavipsychrobacter stenotrophus</name>
    <dbReference type="NCBI Taxonomy" id="2077091"/>
    <lineage>
        <taxon>Bacteria</taxon>
        <taxon>Pseudomonadati</taxon>
        <taxon>Bacteroidota</taxon>
        <taxon>Chitinophagia</taxon>
        <taxon>Chitinophagales</taxon>
        <taxon>Chitinophagaceae</taxon>
        <taxon>Flavipsychrobacter</taxon>
    </lineage>
</organism>
<keyword evidence="3" id="KW-0732">Signal</keyword>
<feature type="domain" description="Bacterial surface antigen (D15)" evidence="6">
    <location>
        <begin position="379"/>
        <end position="738"/>
    </location>
</feature>
<reference evidence="7 8" key="1">
    <citation type="submission" date="2018-01" db="EMBL/GenBank/DDBJ databases">
        <title>A novel member of the phylum Bacteroidetes isolated from glacier ice.</title>
        <authorList>
            <person name="Liu Q."/>
            <person name="Xin Y.-H."/>
        </authorList>
    </citation>
    <scope>NUCLEOTIDE SEQUENCE [LARGE SCALE GENOMIC DNA]</scope>
    <source>
        <strain evidence="7 8">RB1R16</strain>
    </source>
</reference>
<dbReference type="EMBL" id="PPSL01000002">
    <property type="protein sequence ID" value="PQJ11622.1"/>
    <property type="molecule type" value="Genomic_DNA"/>
</dbReference>
<evidence type="ECO:0000256" key="4">
    <source>
        <dbReference type="ARBA" id="ARBA00023136"/>
    </source>
</evidence>
<dbReference type="GO" id="GO:0019867">
    <property type="term" value="C:outer membrane"/>
    <property type="evidence" value="ECO:0007669"/>
    <property type="project" value="InterPro"/>
</dbReference>
<dbReference type="PROSITE" id="PS51257">
    <property type="entry name" value="PROKAR_LIPOPROTEIN"/>
    <property type="match status" value="1"/>
</dbReference>
<evidence type="ECO:0000256" key="3">
    <source>
        <dbReference type="ARBA" id="ARBA00022729"/>
    </source>
</evidence>
<dbReference type="PANTHER" id="PTHR12815:SF47">
    <property type="entry name" value="TRANSLOCATION AND ASSEMBLY MODULE SUBUNIT TAMA"/>
    <property type="match status" value="1"/>
</dbReference>
<protein>
    <recommendedName>
        <fullName evidence="6">Bacterial surface antigen (D15) domain-containing protein</fullName>
    </recommendedName>
</protein>
<comment type="subcellular location">
    <subcellularLocation>
        <location evidence="1">Membrane</location>
    </subcellularLocation>
</comment>
<evidence type="ECO:0000313" key="7">
    <source>
        <dbReference type="EMBL" id="PQJ11622.1"/>
    </source>
</evidence>
<keyword evidence="5" id="KW-0998">Cell outer membrane</keyword>
<dbReference type="PANTHER" id="PTHR12815">
    <property type="entry name" value="SORTING AND ASSEMBLY MACHINERY SAMM50 PROTEIN FAMILY MEMBER"/>
    <property type="match status" value="1"/>
</dbReference>
<name>A0A2S7SXG2_9BACT</name>
<proteinExistence type="predicted"/>
<keyword evidence="4" id="KW-0472">Membrane</keyword>
<dbReference type="InterPro" id="IPR039910">
    <property type="entry name" value="D15-like"/>
</dbReference>
<dbReference type="InterPro" id="IPR000184">
    <property type="entry name" value="Bac_surfAg_D15"/>
</dbReference>
<keyword evidence="2" id="KW-0812">Transmembrane</keyword>
<gene>
    <name evidence="7" type="ORF">CJD36_007450</name>
</gene>
<accession>A0A2S7SXG2</accession>
<evidence type="ECO:0000256" key="2">
    <source>
        <dbReference type="ARBA" id="ARBA00022692"/>
    </source>
</evidence>
<evidence type="ECO:0000256" key="5">
    <source>
        <dbReference type="ARBA" id="ARBA00023237"/>
    </source>
</evidence>
<evidence type="ECO:0000259" key="6">
    <source>
        <dbReference type="Pfam" id="PF01103"/>
    </source>
</evidence>
<dbReference type="AlphaFoldDB" id="A0A2S7SXG2"/>
<evidence type="ECO:0000313" key="8">
    <source>
        <dbReference type="Proteomes" id="UP000239872"/>
    </source>
</evidence>
<dbReference type="Pfam" id="PF01103">
    <property type="entry name" value="Omp85"/>
    <property type="match status" value="1"/>
</dbReference>
<keyword evidence="8" id="KW-1185">Reference proteome</keyword>
<dbReference type="Gene3D" id="2.40.160.50">
    <property type="entry name" value="membrane protein fhac: a member of the omp85/tpsb transporter family"/>
    <property type="match status" value="1"/>
</dbReference>
<dbReference type="Proteomes" id="UP000239872">
    <property type="component" value="Unassembled WGS sequence"/>
</dbReference>
<evidence type="ECO:0000256" key="1">
    <source>
        <dbReference type="ARBA" id="ARBA00004370"/>
    </source>
</evidence>
<sequence>MPLRRIYILLSTIICCVLISSCSNSRHLAEGESLFIGSKVHIKDFSGKKSERKLLVKDLQEQVRPRPNKKSFGIRLKLSIYNLAGEPKKKKGLRNWMRTKVGEPPIMGSSVRTAANNALVENYMENRGYFTAKVKSDLVVNKKKKSTLIIDLSAGNQYFIDSVTFRQDSSEIAKDIAANFSESLLKPGVPYNLTLIKAERIRIDRMLKEKGYFYFSPDYLLIVADTGIGENKIHARVQLKHREIPPEVYAKYTINDIYIYANYRLQGNKQDTNVANRVQVDDYYVIDQKKKFKPEIFSQAMIFEKGDLYSMDDQNKSLSRLVNMGTFKFVKNRFDPIGDSLLDVYYYLTPYPKKSLRFEIGGLTQNDNRAGTRGTVSWKNRNTFRGAEELLFKINGGFEAQYSGAQKRPNIYSFGSEVNLSFPRFVVPIGSIQTQSQYLPHTLIKLKYRYEFQSELLRINSYTASYGYNWKEGPRKEHQFFPINFTYVKTDSLNRENVGRLLYGNLIFDGIIVGPTYEFTYNSQVGTQKKHAIYFDGLIDLSGNILGIAENADYASNPKKLFGQTYAQYIKLVPDFRYYFRASGTTNFATRLMAGLGVPYGNSSQLPNIKQFWAGGNSDLRGFASRLAGPGTFNATNRTDNTSYIQTLGDIKLEANLEVRQTLYKFLNGALFMDAGNVWLYRENATYPGGKFTNNFYKEFNANVGAGLRFDFKILVLRLDLGMPIRKAWLPENDRWVFDKIAFSNSQWRRENLILNIAIGYPF</sequence>